<name>A0ACC2VNS7_9TREE</name>
<evidence type="ECO:0000313" key="1">
    <source>
        <dbReference type="EMBL" id="KAJ9100649.1"/>
    </source>
</evidence>
<dbReference type="Proteomes" id="UP001227268">
    <property type="component" value="Unassembled WGS sequence"/>
</dbReference>
<proteinExistence type="predicted"/>
<organism evidence="1 2">
    <name type="scientific">Naganishia friedmannii</name>
    <dbReference type="NCBI Taxonomy" id="89922"/>
    <lineage>
        <taxon>Eukaryota</taxon>
        <taxon>Fungi</taxon>
        <taxon>Dikarya</taxon>
        <taxon>Basidiomycota</taxon>
        <taxon>Agaricomycotina</taxon>
        <taxon>Tremellomycetes</taxon>
        <taxon>Filobasidiales</taxon>
        <taxon>Filobasidiaceae</taxon>
        <taxon>Naganishia</taxon>
    </lineage>
</organism>
<comment type="caution">
    <text evidence="1">The sequence shown here is derived from an EMBL/GenBank/DDBJ whole genome shotgun (WGS) entry which is preliminary data.</text>
</comment>
<reference evidence="1" key="1">
    <citation type="submission" date="2023-04" db="EMBL/GenBank/DDBJ databases">
        <title>Draft Genome sequencing of Naganishia species isolated from polar environments using Oxford Nanopore Technology.</title>
        <authorList>
            <person name="Leo P."/>
            <person name="Venkateswaran K."/>
        </authorList>
    </citation>
    <scope>NUCLEOTIDE SEQUENCE</scope>
    <source>
        <strain evidence="1">MNA-CCFEE 5423</strain>
    </source>
</reference>
<accession>A0ACC2VNS7</accession>
<protein>
    <submittedName>
        <fullName evidence="1">Uncharacterized protein</fullName>
    </submittedName>
</protein>
<dbReference type="EMBL" id="JASBWT010000011">
    <property type="protein sequence ID" value="KAJ9100649.1"/>
    <property type="molecule type" value="Genomic_DNA"/>
</dbReference>
<evidence type="ECO:0000313" key="2">
    <source>
        <dbReference type="Proteomes" id="UP001227268"/>
    </source>
</evidence>
<sequence>MNGYQWGDNVLQVRPDRFASMPSFRGGRGGFMGGRGGFMPRGGFMGGRGGFGGQFGGGFGGPMMGNHMGGMGGGMRGGRNFTNDLYADYNGPEGGAAVTTVVGGNGIVAPTGPAANIEPSVQIMVRNLPWSTTNEDLVELFETTGQVVLAEILYEGTRSKGSGVVQFKEVEEATEACEKFTGYVYGGRPLDVQYNDRWHTFAQNAAAGGSVAAA</sequence>
<gene>
    <name evidence="1" type="ORF">QFC21_003694</name>
</gene>
<keyword evidence="2" id="KW-1185">Reference proteome</keyword>